<reference evidence="4 5" key="1">
    <citation type="submission" date="2012-12" db="EMBL/GenBank/DDBJ databases">
        <title>Whole genome shotgun sequence of Gordonia hirsuta NBRC 16056.</title>
        <authorList>
            <person name="Isaki-Nakamura S."/>
            <person name="Hosoyama A."/>
            <person name="Tsuchikane K."/>
            <person name="Katsumata H."/>
            <person name="Baba S."/>
            <person name="Yamazaki S."/>
            <person name="Fujita N."/>
        </authorList>
    </citation>
    <scope>NUCLEOTIDE SEQUENCE [LARGE SCALE GENOMIC DNA]</scope>
    <source>
        <strain evidence="4 5">NBRC 16056</strain>
    </source>
</reference>
<dbReference type="OrthoDB" id="4732310at2"/>
<evidence type="ECO:0000313" key="4">
    <source>
        <dbReference type="EMBL" id="GAC58600.1"/>
    </source>
</evidence>
<dbReference type="RefSeq" id="WP_005943060.1">
    <property type="nucleotide sequence ID" value="NZ_ATVK01000022.1"/>
</dbReference>
<dbReference type="Gene3D" id="3.10.580.10">
    <property type="entry name" value="CBS-domain"/>
    <property type="match status" value="1"/>
</dbReference>
<dbReference type="STRING" id="1121927.GOHSU_43_00440"/>
<evidence type="ECO:0000256" key="1">
    <source>
        <dbReference type="ARBA" id="ARBA00023122"/>
    </source>
</evidence>
<keyword evidence="1 2" id="KW-0129">CBS domain</keyword>
<evidence type="ECO:0000259" key="3">
    <source>
        <dbReference type="PROSITE" id="PS51371"/>
    </source>
</evidence>
<proteinExistence type="predicted"/>
<dbReference type="Proteomes" id="UP000053405">
    <property type="component" value="Unassembled WGS sequence"/>
</dbReference>
<name>L7LBU6_9ACTN</name>
<dbReference type="InterPro" id="IPR046342">
    <property type="entry name" value="CBS_dom_sf"/>
</dbReference>
<keyword evidence="5" id="KW-1185">Reference proteome</keyword>
<protein>
    <recommendedName>
        <fullName evidence="3">CBS domain-containing protein</fullName>
    </recommendedName>
</protein>
<evidence type="ECO:0000256" key="2">
    <source>
        <dbReference type="PROSITE-ProRule" id="PRU00703"/>
    </source>
</evidence>
<dbReference type="SUPFAM" id="SSF54631">
    <property type="entry name" value="CBS-domain pair"/>
    <property type="match status" value="1"/>
</dbReference>
<dbReference type="PANTHER" id="PTHR43080">
    <property type="entry name" value="CBS DOMAIN-CONTAINING PROTEIN CBSX3, MITOCHONDRIAL"/>
    <property type="match status" value="1"/>
</dbReference>
<evidence type="ECO:0000313" key="5">
    <source>
        <dbReference type="Proteomes" id="UP000053405"/>
    </source>
</evidence>
<comment type="caution">
    <text evidence="4">The sequence shown here is derived from an EMBL/GenBank/DDBJ whole genome shotgun (WGS) entry which is preliminary data.</text>
</comment>
<dbReference type="EMBL" id="BANT01000043">
    <property type="protein sequence ID" value="GAC58600.1"/>
    <property type="molecule type" value="Genomic_DNA"/>
</dbReference>
<sequence>MTAIPSAGSIVVADLIGGAVIRIPVGSTVAGAAKVMMDERVGVVVVGDEPRPEAVLSERDVVQVVAQGHDPESVPAPEVASTELVWCGDDETVDAVATRMTDRYIRHILVERDDALVGIISARDLLGVYAGDSDGARG</sequence>
<dbReference type="InterPro" id="IPR051257">
    <property type="entry name" value="Diverse_CBS-Domain"/>
</dbReference>
<dbReference type="eggNOG" id="COG2905">
    <property type="taxonomic scope" value="Bacteria"/>
</dbReference>
<organism evidence="4 5">
    <name type="scientific">Gordonia hirsuta DSM 44140 = NBRC 16056</name>
    <dbReference type="NCBI Taxonomy" id="1121927"/>
    <lineage>
        <taxon>Bacteria</taxon>
        <taxon>Bacillati</taxon>
        <taxon>Actinomycetota</taxon>
        <taxon>Actinomycetes</taxon>
        <taxon>Mycobacteriales</taxon>
        <taxon>Gordoniaceae</taxon>
        <taxon>Gordonia</taxon>
    </lineage>
</organism>
<dbReference type="PROSITE" id="PS51371">
    <property type="entry name" value="CBS"/>
    <property type="match status" value="1"/>
</dbReference>
<dbReference type="PANTHER" id="PTHR43080:SF2">
    <property type="entry name" value="CBS DOMAIN-CONTAINING PROTEIN"/>
    <property type="match status" value="1"/>
</dbReference>
<feature type="domain" description="CBS" evidence="3">
    <location>
        <begin position="80"/>
        <end position="135"/>
    </location>
</feature>
<dbReference type="Pfam" id="PF00571">
    <property type="entry name" value="CBS"/>
    <property type="match status" value="2"/>
</dbReference>
<dbReference type="AlphaFoldDB" id="L7LBU6"/>
<dbReference type="InterPro" id="IPR000644">
    <property type="entry name" value="CBS_dom"/>
</dbReference>
<gene>
    <name evidence="4" type="ORF">GOHSU_43_00440</name>
</gene>
<dbReference type="SMART" id="SM00116">
    <property type="entry name" value="CBS"/>
    <property type="match status" value="2"/>
</dbReference>
<accession>L7LBU6</accession>